<dbReference type="InterPro" id="IPR017938">
    <property type="entry name" value="Riboflavin_synthase-like_b-brl"/>
</dbReference>
<dbReference type="OrthoDB" id="436496at2759"/>
<evidence type="ECO:0000313" key="4">
    <source>
        <dbReference type="Proteomes" id="UP000038010"/>
    </source>
</evidence>
<dbReference type="PANTHER" id="PTHR42815:SF2">
    <property type="entry name" value="FAD-BINDING, PUTATIVE (AFU_ORTHOLOGUE AFUA_6G07600)-RELATED"/>
    <property type="match status" value="1"/>
</dbReference>
<dbReference type="EMBL" id="LFJN01000015">
    <property type="protein sequence ID" value="KPI39506.1"/>
    <property type="molecule type" value="Genomic_DNA"/>
</dbReference>
<dbReference type="PANTHER" id="PTHR42815">
    <property type="entry name" value="FAD-BINDING, PUTATIVE (AFU_ORTHOLOGUE AFUA_6G07600)-RELATED"/>
    <property type="match status" value="1"/>
</dbReference>
<dbReference type="RefSeq" id="XP_017999469.1">
    <property type="nucleotide sequence ID" value="XM_018145306.1"/>
</dbReference>
<accession>A0A0N1H3E1</accession>
<dbReference type="SUPFAM" id="SSF63380">
    <property type="entry name" value="Riboflavin synthase domain-like"/>
    <property type="match status" value="1"/>
</dbReference>
<dbReference type="SUPFAM" id="SSF52343">
    <property type="entry name" value="Ferredoxin reductase-like, C-terminal NADP-linked domain"/>
    <property type="match status" value="1"/>
</dbReference>
<organism evidence="3 4">
    <name type="scientific">Cyphellophora attinorum</name>
    <dbReference type="NCBI Taxonomy" id="1664694"/>
    <lineage>
        <taxon>Eukaryota</taxon>
        <taxon>Fungi</taxon>
        <taxon>Dikarya</taxon>
        <taxon>Ascomycota</taxon>
        <taxon>Pezizomycotina</taxon>
        <taxon>Eurotiomycetes</taxon>
        <taxon>Chaetothyriomycetidae</taxon>
        <taxon>Chaetothyriales</taxon>
        <taxon>Cyphellophoraceae</taxon>
        <taxon>Cyphellophora</taxon>
    </lineage>
</organism>
<evidence type="ECO:0000259" key="2">
    <source>
        <dbReference type="PROSITE" id="PS51384"/>
    </source>
</evidence>
<dbReference type="InterPro" id="IPR012349">
    <property type="entry name" value="Split_barrel_FMN-bd"/>
</dbReference>
<dbReference type="VEuPathDB" id="FungiDB:AB675_5119"/>
<gene>
    <name evidence="3" type="ORF">AB675_5119</name>
</gene>
<dbReference type="InterPro" id="IPR039261">
    <property type="entry name" value="FNR_nucleotide-bd"/>
</dbReference>
<dbReference type="PROSITE" id="PS51384">
    <property type="entry name" value="FAD_FR"/>
    <property type="match status" value="1"/>
</dbReference>
<evidence type="ECO:0000256" key="1">
    <source>
        <dbReference type="SAM" id="MobiDB-lite"/>
    </source>
</evidence>
<feature type="region of interest" description="Disordered" evidence="1">
    <location>
        <begin position="318"/>
        <end position="355"/>
    </location>
</feature>
<dbReference type="InterPro" id="IPR017927">
    <property type="entry name" value="FAD-bd_FR_type"/>
</dbReference>
<evidence type="ECO:0000313" key="3">
    <source>
        <dbReference type="EMBL" id="KPI39506.1"/>
    </source>
</evidence>
<dbReference type="STRING" id="1664694.A0A0N1H3E1"/>
<dbReference type="Gene3D" id="3.40.50.80">
    <property type="entry name" value="Nucleotide-binding domain of ferredoxin-NADP reductase (FNR) module"/>
    <property type="match status" value="1"/>
</dbReference>
<feature type="domain" description="FAD-binding FR-type" evidence="2">
    <location>
        <begin position="358"/>
        <end position="482"/>
    </location>
</feature>
<protein>
    <recommendedName>
        <fullName evidence="2">FAD-binding FR-type domain-containing protein</fullName>
    </recommendedName>
</protein>
<dbReference type="GO" id="GO:0016491">
    <property type="term" value="F:oxidoreductase activity"/>
    <property type="evidence" value="ECO:0007669"/>
    <property type="project" value="InterPro"/>
</dbReference>
<dbReference type="Proteomes" id="UP000038010">
    <property type="component" value="Unassembled WGS sequence"/>
</dbReference>
<comment type="caution">
    <text evidence="3">The sequence shown here is derived from an EMBL/GenBank/DDBJ whole genome shotgun (WGS) entry which is preliminary data.</text>
</comment>
<name>A0A0N1H3E1_9EURO</name>
<dbReference type="AlphaFoldDB" id="A0A0N1H3E1"/>
<dbReference type="Gene3D" id="2.30.110.10">
    <property type="entry name" value="Electron Transport, Fmn-binding Protein, Chain A"/>
    <property type="match status" value="1"/>
</dbReference>
<reference evidence="3 4" key="1">
    <citation type="submission" date="2015-06" db="EMBL/GenBank/DDBJ databases">
        <title>Draft genome of the ant-associated black yeast Phialophora attae CBS 131958.</title>
        <authorList>
            <person name="Moreno L.F."/>
            <person name="Stielow B.J."/>
            <person name="de Hoog S."/>
            <person name="Vicente V.A."/>
            <person name="Weiss V.A."/>
            <person name="de Vries M."/>
            <person name="Cruz L.M."/>
            <person name="Souza E.M."/>
        </authorList>
    </citation>
    <scope>NUCLEOTIDE SEQUENCE [LARGE SCALE GENOMIC DNA]</scope>
    <source>
        <strain evidence="3 4">CBS 131958</strain>
    </source>
</reference>
<sequence length="645" mass="69506">MAFHRALDWNEGEEEVHRLTGVGRLVGDNPTSSFLQPRAAHMAARYPLLALGTKTTNPTTGRDEIWCTVWGGKTPFAQQIAPSVLGVRTIVDTKFDPVVEALYGGKVNGEVMRADEESGGRLMAGLSINLEERGRMKLAGRVMAGACEQHTNDDSDTSFPATGAGEAQLVLKITQSLGNCPKYLNRKTITPAIPNPQLLESGALLGPQSLATIAQADLFFLASAHKNEDMDCNHRGGPPGFLRADPKPSTTANGTTATTLTWPEYSGNNLYQSLGNLYTSPECGICIPDFTTGTVLYLSGTAEILIGAKLVSSVLSHSSSRSASPSPPAVLSPKASPSAAPTSLHPSTSSKAAPPITHASVTATLTSKTPLTPTITRYRLSLSDPKIHGPWLPGQFVALDFSEELDMGYSHMRDDDPLSLNDDYIRNFTVSSVPGALGVHGEEFEVTVRKVGRVTAWMASPLQRVGQVEIGVKGFGGEFKFDFGTDEKKTVGFIAAGIGITPLLGQFGTLLDKKSGDDDAHLIDRTTTMWSLGVRDVNLLLTLLKEHPALLTHGNLHVFLSGDESTALKSDSKAREALYKVLDLANEAENSPSGLKVFRRRIAKEDLSEADKGVDEWYLCTAPAMREEVQSWLPQRAIVFENFNY</sequence>
<proteinExistence type="predicted"/>
<dbReference type="Gene3D" id="2.40.30.10">
    <property type="entry name" value="Translation factors"/>
    <property type="match status" value="1"/>
</dbReference>
<feature type="compositionally biased region" description="Low complexity" evidence="1">
    <location>
        <begin position="331"/>
        <end position="344"/>
    </location>
</feature>
<dbReference type="GeneID" id="28737186"/>
<keyword evidence="4" id="KW-1185">Reference proteome</keyword>